<dbReference type="OrthoDB" id="9970124at2759"/>
<evidence type="ECO:0000256" key="2">
    <source>
        <dbReference type="ARBA" id="ARBA00022723"/>
    </source>
</evidence>
<dbReference type="InParanoid" id="A0A316YU93"/>
<dbReference type="PANTHER" id="PTHR33337:SF36">
    <property type="entry name" value="DUF636 DOMAIN PROTEIN (AFU_ORTHOLOGUE AFUA_3G01340)"/>
    <property type="match status" value="1"/>
</dbReference>
<comment type="similarity">
    <text evidence="1">Belongs to the Gfa family.</text>
</comment>
<accession>A0A316YU93</accession>
<dbReference type="PROSITE" id="PS51891">
    <property type="entry name" value="CENP_V_GFA"/>
    <property type="match status" value="1"/>
</dbReference>
<dbReference type="InterPro" id="IPR011057">
    <property type="entry name" value="Mss4-like_sf"/>
</dbReference>
<dbReference type="GO" id="GO:0046872">
    <property type="term" value="F:metal ion binding"/>
    <property type="evidence" value="ECO:0007669"/>
    <property type="project" value="UniProtKB-KW"/>
</dbReference>
<dbReference type="SUPFAM" id="SSF51316">
    <property type="entry name" value="Mss4-like"/>
    <property type="match status" value="1"/>
</dbReference>
<feature type="domain" description="CENP-V/GFA" evidence="5">
    <location>
        <begin position="4"/>
        <end position="130"/>
    </location>
</feature>
<dbReference type="EMBL" id="KZ819634">
    <property type="protein sequence ID" value="PWN92839.1"/>
    <property type="molecule type" value="Genomic_DNA"/>
</dbReference>
<keyword evidence="4" id="KW-0456">Lyase</keyword>
<keyword evidence="3" id="KW-0862">Zinc</keyword>
<keyword evidence="7" id="KW-1185">Reference proteome</keyword>
<evidence type="ECO:0000259" key="5">
    <source>
        <dbReference type="PROSITE" id="PS51891"/>
    </source>
</evidence>
<dbReference type="RefSeq" id="XP_025380037.1">
    <property type="nucleotide sequence ID" value="XM_025525695.1"/>
</dbReference>
<sequence length="148" mass="16143">MSSFKGGCLCGSVTYEYNGPPGDGIACHCTHCRRYTGGVASFNLGVEAAKMQWKTKDTLTAFVDKCDIGEGPRRWFCNKCGSPLATTLDYDPAPMFIKAGSIDDFESVFPDVKVHLFTPEVSTAVKKHWNFDGQTLFKGMPGSEQVAL</sequence>
<dbReference type="InterPro" id="IPR006913">
    <property type="entry name" value="CENP-V/GFA"/>
</dbReference>
<proteinExistence type="inferred from homology"/>
<evidence type="ECO:0000313" key="7">
    <source>
        <dbReference type="Proteomes" id="UP000245768"/>
    </source>
</evidence>
<evidence type="ECO:0000313" key="6">
    <source>
        <dbReference type="EMBL" id="PWN92839.1"/>
    </source>
</evidence>
<dbReference type="GO" id="GO:0016846">
    <property type="term" value="F:carbon-sulfur lyase activity"/>
    <property type="evidence" value="ECO:0007669"/>
    <property type="project" value="InterPro"/>
</dbReference>
<dbReference type="AlphaFoldDB" id="A0A316YU93"/>
<dbReference type="Gene3D" id="3.90.1590.10">
    <property type="entry name" value="glutathione-dependent formaldehyde- activating enzyme (gfa)"/>
    <property type="match status" value="1"/>
</dbReference>
<gene>
    <name evidence="6" type="ORF">FA10DRAFT_7738</name>
</gene>
<organism evidence="6 7">
    <name type="scientific">Acaromyces ingoldii</name>
    <dbReference type="NCBI Taxonomy" id="215250"/>
    <lineage>
        <taxon>Eukaryota</taxon>
        <taxon>Fungi</taxon>
        <taxon>Dikarya</taxon>
        <taxon>Basidiomycota</taxon>
        <taxon>Ustilaginomycotina</taxon>
        <taxon>Exobasidiomycetes</taxon>
        <taxon>Exobasidiales</taxon>
        <taxon>Cryptobasidiaceae</taxon>
        <taxon>Acaromyces</taxon>
    </lineage>
</organism>
<evidence type="ECO:0000256" key="4">
    <source>
        <dbReference type="ARBA" id="ARBA00023239"/>
    </source>
</evidence>
<evidence type="ECO:0000256" key="3">
    <source>
        <dbReference type="ARBA" id="ARBA00022833"/>
    </source>
</evidence>
<name>A0A316YU93_9BASI</name>
<dbReference type="STRING" id="215250.A0A316YU93"/>
<dbReference type="PANTHER" id="PTHR33337">
    <property type="entry name" value="GFA DOMAIN-CONTAINING PROTEIN"/>
    <property type="match status" value="1"/>
</dbReference>
<dbReference type="Pfam" id="PF04828">
    <property type="entry name" value="GFA"/>
    <property type="match status" value="1"/>
</dbReference>
<dbReference type="Proteomes" id="UP000245768">
    <property type="component" value="Unassembled WGS sequence"/>
</dbReference>
<evidence type="ECO:0000256" key="1">
    <source>
        <dbReference type="ARBA" id="ARBA00005495"/>
    </source>
</evidence>
<protein>
    <recommendedName>
        <fullName evidence="5">CENP-V/GFA domain-containing protein</fullName>
    </recommendedName>
</protein>
<keyword evidence="2" id="KW-0479">Metal-binding</keyword>
<reference evidence="6 7" key="1">
    <citation type="journal article" date="2018" name="Mol. Biol. Evol.">
        <title>Broad Genomic Sampling Reveals a Smut Pathogenic Ancestry of the Fungal Clade Ustilaginomycotina.</title>
        <authorList>
            <person name="Kijpornyongpan T."/>
            <person name="Mondo S.J."/>
            <person name="Barry K."/>
            <person name="Sandor L."/>
            <person name="Lee J."/>
            <person name="Lipzen A."/>
            <person name="Pangilinan J."/>
            <person name="LaButti K."/>
            <person name="Hainaut M."/>
            <person name="Henrissat B."/>
            <person name="Grigoriev I.V."/>
            <person name="Spatafora J.W."/>
            <person name="Aime M.C."/>
        </authorList>
    </citation>
    <scope>NUCLEOTIDE SEQUENCE [LARGE SCALE GENOMIC DNA]</scope>
    <source>
        <strain evidence="6 7">MCA 4198</strain>
    </source>
</reference>
<dbReference type="GeneID" id="37047611"/>